<comment type="caution">
    <text evidence="2">The sequence shown here is derived from an EMBL/GenBank/DDBJ whole genome shotgun (WGS) entry which is preliminary data.</text>
</comment>
<dbReference type="EMBL" id="BJXB01000056">
    <property type="protein sequence ID" value="GEM50065.1"/>
    <property type="molecule type" value="Genomic_DNA"/>
</dbReference>
<dbReference type="Gene3D" id="3.40.190.10">
    <property type="entry name" value="Periplasmic binding protein-like II"/>
    <property type="match status" value="1"/>
</dbReference>
<proteinExistence type="predicted"/>
<dbReference type="AlphaFoldDB" id="A0A511NB71"/>
<evidence type="ECO:0000313" key="3">
    <source>
        <dbReference type="Proteomes" id="UP000321306"/>
    </source>
</evidence>
<dbReference type="Proteomes" id="UP000321306">
    <property type="component" value="Unassembled WGS sequence"/>
</dbReference>
<dbReference type="Pfam" id="PF01547">
    <property type="entry name" value="SBP_bac_1"/>
    <property type="match status" value="1"/>
</dbReference>
<evidence type="ECO:0000313" key="2">
    <source>
        <dbReference type="EMBL" id="GEM50065.1"/>
    </source>
</evidence>
<name>A0A511NB71_DEIC1</name>
<feature type="chain" id="PRO_5021977654" evidence="1">
    <location>
        <begin position="20"/>
        <end position="412"/>
    </location>
</feature>
<organism evidence="2 3">
    <name type="scientific">Deinococcus cellulosilyticus (strain DSM 18568 / NBRC 106333 / KACC 11606 / 5516J-15)</name>
    <dbReference type="NCBI Taxonomy" id="1223518"/>
    <lineage>
        <taxon>Bacteria</taxon>
        <taxon>Thermotogati</taxon>
        <taxon>Deinococcota</taxon>
        <taxon>Deinococci</taxon>
        <taxon>Deinococcales</taxon>
        <taxon>Deinococcaceae</taxon>
        <taxon>Deinococcus</taxon>
    </lineage>
</organism>
<keyword evidence="1" id="KW-0732">Signal</keyword>
<evidence type="ECO:0000256" key="1">
    <source>
        <dbReference type="SAM" id="SignalP"/>
    </source>
</evidence>
<keyword evidence="3" id="KW-1185">Reference proteome</keyword>
<accession>A0A511NB71</accession>
<feature type="signal peptide" evidence="1">
    <location>
        <begin position="1"/>
        <end position="19"/>
    </location>
</feature>
<dbReference type="InterPro" id="IPR006059">
    <property type="entry name" value="SBP"/>
</dbReference>
<dbReference type="InterPro" id="IPR050490">
    <property type="entry name" value="Bact_solute-bd_prot1"/>
</dbReference>
<sequence>MKKALGLFVVLALGSAAQAATLTVNCFSNLNEPIEAAIPMWNKLHPNDPIKVNTLAYGDHHNALTTALATGSGAGDIACVEIGFVAKFGESGGLEDLGKAPYSAKQHQKLITEYAWAQATNADGGMYVFPVDIAPGTLFYRDDILKKAGVSTGALTKSWESYIDAGKKIKEKTGAYLLHNAGFIARAYVRANIAKGESLYFDAKGNPVLNSARFVKAAQLAKAARDAKLDANVGEWSPEWTDGLNKGKIATQPFGAWFEGTMQGLVPETKGKWRAIDLPGKSYATWGGSFLAIPKQSKNKDLAWEFIKFYALNKDVQLNSFKAISALPSLKAAQKDALLKQPVAFLGGQTTARNMWVRAANNTIPFDANKFDSVADDAFGAALTKILNDGADIKAALDEAQTLVERRVKRGN</sequence>
<dbReference type="SUPFAM" id="SSF53850">
    <property type="entry name" value="Periplasmic binding protein-like II"/>
    <property type="match status" value="1"/>
</dbReference>
<dbReference type="RefSeq" id="WP_146891861.1">
    <property type="nucleotide sequence ID" value="NZ_BJXB01000056.1"/>
</dbReference>
<reference evidence="2 3" key="1">
    <citation type="submission" date="2019-07" db="EMBL/GenBank/DDBJ databases">
        <title>Whole genome shotgun sequence of Deinococcus cellulosilyticus NBRC 106333.</title>
        <authorList>
            <person name="Hosoyama A."/>
            <person name="Uohara A."/>
            <person name="Ohji S."/>
            <person name="Ichikawa N."/>
        </authorList>
    </citation>
    <scope>NUCLEOTIDE SEQUENCE [LARGE SCALE GENOMIC DNA]</scope>
    <source>
        <strain evidence="2 3">NBRC 106333</strain>
    </source>
</reference>
<gene>
    <name evidence="2" type="ORF">DC3_57000</name>
</gene>
<protein>
    <submittedName>
        <fullName evidence="2">Sugar ABC transporter substrate-binding protein</fullName>
    </submittedName>
</protein>
<dbReference type="PANTHER" id="PTHR43649:SF32">
    <property type="entry name" value="SUGAR BINDING SECRETED PROTEIN"/>
    <property type="match status" value="1"/>
</dbReference>
<dbReference type="PANTHER" id="PTHR43649">
    <property type="entry name" value="ARABINOSE-BINDING PROTEIN-RELATED"/>
    <property type="match status" value="1"/>
</dbReference>
<dbReference type="OrthoDB" id="55273at2"/>